<dbReference type="Proteomes" id="UP000095284">
    <property type="component" value="Unplaced"/>
</dbReference>
<proteinExistence type="inferred from homology"/>
<keyword evidence="3" id="KW-0131">Cell cycle</keyword>
<comment type="similarity">
    <text evidence="4">Belongs to the cyclin family.</text>
</comment>
<dbReference type="eggNOG" id="KOG0653">
    <property type="taxonomic scope" value="Eukaryota"/>
</dbReference>
<dbReference type="SMART" id="SM00385">
    <property type="entry name" value="CYCLIN"/>
    <property type="match status" value="2"/>
</dbReference>
<dbReference type="GO" id="GO:0051301">
    <property type="term" value="P:cell division"/>
    <property type="evidence" value="ECO:0007669"/>
    <property type="project" value="UniProtKB-KW"/>
</dbReference>
<name>A0A1I7S942_BURXY</name>
<evidence type="ECO:0000256" key="1">
    <source>
        <dbReference type="ARBA" id="ARBA00022618"/>
    </source>
</evidence>
<dbReference type="InterPro" id="IPR036915">
    <property type="entry name" value="Cyclin-like_sf"/>
</dbReference>
<evidence type="ECO:0000313" key="7">
    <source>
        <dbReference type="WBParaSite" id="BXY_0953700.1"/>
    </source>
</evidence>
<evidence type="ECO:0000256" key="4">
    <source>
        <dbReference type="RuleBase" id="RU000383"/>
    </source>
</evidence>
<dbReference type="Gene3D" id="1.10.472.10">
    <property type="entry name" value="Cyclin-like"/>
    <property type="match status" value="2"/>
</dbReference>
<organism evidence="6 7">
    <name type="scientific">Bursaphelenchus xylophilus</name>
    <name type="common">Pinewood nematode worm</name>
    <name type="synonym">Aphelenchoides xylophilus</name>
    <dbReference type="NCBI Taxonomy" id="6326"/>
    <lineage>
        <taxon>Eukaryota</taxon>
        <taxon>Metazoa</taxon>
        <taxon>Ecdysozoa</taxon>
        <taxon>Nematoda</taxon>
        <taxon>Chromadorea</taxon>
        <taxon>Rhabditida</taxon>
        <taxon>Tylenchina</taxon>
        <taxon>Tylenchomorpha</taxon>
        <taxon>Aphelenchoidea</taxon>
        <taxon>Aphelenchoididae</taxon>
        <taxon>Bursaphelenchus</taxon>
    </lineage>
</organism>
<reference evidence="7" key="1">
    <citation type="submission" date="2016-11" db="UniProtKB">
        <authorList>
            <consortium name="WormBaseParasite"/>
        </authorList>
    </citation>
    <scope>IDENTIFICATION</scope>
</reference>
<sequence length="328" mass="37160">MFSSISGQLSNMFRRSSFRPEDNNVNVNTPINFIRSTESCKGEGVPVYGGKDFYLSPREAQDVDNYLRILEKKKQMEPDFLRGRAVEPRMRELLVDWVLNVCAVQIKCSQEAWTLTINLTDRCCVLMDVNKSNYQLIAVTCLYIALKYEEVVVPHIKDIAYFGGRQCTSENVLATELQVLKALKFNLHFAYPCHFLRKLRAFAQLPSDDTKKVYALAQLFADCGMIVYHTSQWLPSELAVGSYSLSCFVLGVTFNDYLFKASNKTAAEIEKLAVGVAAAVMRVRKSGQCKSVAQKYRNSSIIHNYNNIQQTLIKFMEKSKPALSSTIC</sequence>
<evidence type="ECO:0000259" key="5">
    <source>
        <dbReference type="SMART" id="SM00385"/>
    </source>
</evidence>
<evidence type="ECO:0000313" key="6">
    <source>
        <dbReference type="Proteomes" id="UP000095284"/>
    </source>
</evidence>
<accession>A0A1I7S942</accession>
<feature type="domain" description="Cyclin-like" evidence="5">
    <location>
        <begin position="96"/>
        <end position="181"/>
    </location>
</feature>
<dbReference type="InterPro" id="IPR004367">
    <property type="entry name" value="Cyclin_C-dom"/>
</dbReference>
<dbReference type="Pfam" id="PF02984">
    <property type="entry name" value="Cyclin_C"/>
    <property type="match status" value="1"/>
</dbReference>
<dbReference type="WBParaSite" id="BXY_0953700.1">
    <property type="protein sequence ID" value="BXY_0953700.1"/>
    <property type="gene ID" value="BXY_0953700"/>
</dbReference>
<dbReference type="InterPro" id="IPR013763">
    <property type="entry name" value="Cyclin-like_dom"/>
</dbReference>
<dbReference type="FunFam" id="1.10.472.10:FF:000001">
    <property type="entry name" value="G2/mitotic-specific cyclin"/>
    <property type="match status" value="1"/>
</dbReference>
<evidence type="ECO:0000256" key="3">
    <source>
        <dbReference type="ARBA" id="ARBA00023306"/>
    </source>
</evidence>
<dbReference type="InterPro" id="IPR006671">
    <property type="entry name" value="Cyclin_N"/>
</dbReference>
<dbReference type="AlphaFoldDB" id="A0A1I7S942"/>
<feature type="domain" description="Cyclin-like" evidence="5">
    <location>
        <begin position="194"/>
        <end position="278"/>
    </location>
</feature>
<dbReference type="PANTHER" id="PTHR10177">
    <property type="entry name" value="CYCLINS"/>
    <property type="match status" value="1"/>
</dbReference>
<protein>
    <submittedName>
        <fullName evidence="7">Cyclin N-terminal domain-containing protein</fullName>
    </submittedName>
</protein>
<evidence type="ECO:0000256" key="2">
    <source>
        <dbReference type="ARBA" id="ARBA00023127"/>
    </source>
</evidence>
<dbReference type="SUPFAM" id="SSF47954">
    <property type="entry name" value="Cyclin-like"/>
    <property type="match status" value="2"/>
</dbReference>
<keyword evidence="2 4" id="KW-0195">Cyclin</keyword>
<keyword evidence="1" id="KW-0132">Cell division</keyword>
<dbReference type="Pfam" id="PF00134">
    <property type="entry name" value="Cyclin_N"/>
    <property type="match status" value="1"/>
</dbReference>
<dbReference type="InterPro" id="IPR039361">
    <property type="entry name" value="Cyclin"/>
</dbReference>